<accession>A0A9W6TSW2</accession>
<dbReference type="EMBL" id="BSXW01000358">
    <property type="protein sequence ID" value="GMF19919.1"/>
    <property type="molecule type" value="Genomic_DNA"/>
</dbReference>
<sequence>MKVSCARAELAAVIVLFVAVVFNIVAFSAPLWTTSTTVNESLKDTVKSSDFAAGIWGFCSDVEFNTSDSFDHCFLFHTSSKYDVPDMNSDLMANFSDYSVCDAYKRAGYESLDMQFAYASALGVTAGLDGKQFDNFLDRSCGSLGSAALAFGGISMSLGVLSFVALVLGFTCFKKHYFYCVVAGMVLMSMARDATIVLFILWLVQAHPLGKADDVALNASFILTVICIPLYMAMKELLDYRKLIASKKSDDQPQPNETTAP</sequence>
<evidence type="ECO:0000313" key="2">
    <source>
        <dbReference type="EMBL" id="GMF19919.1"/>
    </source>
</evidence>
<feature type="transmembrane region" description="Helical" evidence="1">
    <location>
        <begin position="147"/>
        <end position="170"/>
    </location>
</feature>
<organism evidence="2 3">
    <name type="scientific">Phytophthora lilii</name>
    <dbReference type="NCBI Taxonomy" id="2077276"/>
    <lineage>
        <taxon>Eukaryota</taxon>
        <taxon>Sar</taxon>
        <taxon>Stramenopiles</taxon>
        <taxon>Oomycota</taxon>
        <taxon>Peronosporomycetes</taxon>
        <taxon>Peronosporales</taxon>
        <taxon>Peronosporaceae</taxon>
        <taxon>Phytophthora</taxon>
    </lineage>
</organism>
<feature type="transmembrane region" description="Helical" evidence="1">
    <location>
        <begin position="12"/>
        <end position="32"/>
    </location>
</feature>
<keyword evidence="1" id="KW-0472">Membrane</keyword>
<reference evidence="2" key="1">
    <citation type="submission" date="2023-04" db="EMBL/GenBank/DDBJ databases">
        <title>Phytophthora lilii NBRC 32176.</title>
        <authorList>
            <person name="Ichikawa N."/>
            <person name="Sato H."/>
            <person name="Tonouchi N."/>
        </authorList>
    </citation>
    <scope>NUCLEOTIDE SEQUENCE</scope>
    <source>
        <strain evidence="2">NBRC 32176</strain>
    </source>
</reference>
<name>A0A9W6TSW2_9STRA</name>
<gene>
    <name evidence="2" type="ORF">Plil01_000767100</name>
</gene>
<evidence type="ECO:0000256" key="1">
    <source>
        <dbReference type="SAM" id="Phobius"/>
    </source>
</evidence>
<feature type="transmembrane region" description="Helical" evidence="1">
    <location>
        <begin position="215"/>
        <end position="234"/>
    </location>
</feature>
<dbReference type="Proteomes" id="UP001165083">
    <property type="component" value="Unassembled WGS sequence"/>
</dbReference>
<feature type="transmembrane region" description="Helical" evidence="1">
    <location>
        <begin position="177"/>
        <end position="203"/>
    </location>
</feature>
<dbReference type="AlphaFoldDB" id="A0A9W6TSW2"/>
<protein>
    <submittedName>
        <fullName evidence="2">Unnamed protein product</fullName>
    </submittedName>
</protein>
<dbReference type="OrthoDB" id="71476at2759"/>
<keyword evidence="1" id="KW-0812">Transmembrane</keyword>
<comment type="caution">
    <text evidence="2">The sequence shown here is derived from an EMBL/GenBank/DDBJ whole genome shotgun (WGS) entry which is preliminary data.</text>
</comment>
<proteinExistence type="predicted"/>
<dbReference type="Gene3D" id="1.20.140.150">
    <property type="match status" value="1"/>
</dbReference>
<keyword evidence="3" id="KW-1185">Reference proteome</keyword>
<keyword evidence="1" id="KW-1133">Transmembrane helix</keyword>
<evidence type="ECO:0000313" key="3">
    <source>
        <dbReference type="Proteomes" id="UP001165083"/>
    </source>
</evidence>